<protein>
    <submittedName>
        <fullName evidence="1">Uncharacterized protein</fullName>
    </submittedName>
</protein>
<organism evidence="1 2">
    <name type="scientific">Chloracidobacterium thermophilum (strain B)</name>
    <dbReference type="NCBI Taxonomy" id="981222"/>
    <lineage>
        <taxon>Bacteria</taxon>
        <taxon>Pseudomonadati</taxon>
        <taxon>Acidobacteriota</taxon>
        <taxon>Terriglobia</taxon>
        <taxon>Terriglobales</taxon>
        <taxon>Acidobacteriaceae</taxon>
        <taxon>Chloracidobacterium</taxon>
    </lineage>
</organism>
<accession>G2LDC8</accession>
<sequence length="44" mass="4624">MPKAHLAVVLAMVCGFLSGLGKSDGSKWKLKVVLAGGLRESLRV</sequence>
<proteinExistence type="predicted"/>
<dbReference type="AlphaFoldDB" id="G2LDC8"/>
<dbReference type="KEGG" id="ctm:Cabther_A1234"/>
<keyword evidence="2" id="KW-1185">Reference proteome</keyword>
<dbReference type="HOGENOM" id="CLU_3214142_0_0_0"/>
<dbReference type="Proteomes" id="UP000006791">
    <property type="component" value="Chromosome 1"/>
</dbReference>
<name>G2LDC8_CHLTF</name>
<dbReference type="EMBL" id="CP002514">
    <property type="protein sequence ID" value="AEP11988.1"/>
    <property type="molecule type" value="Genomic_DNA"/>
</dbReference>
<reference evidence="1 2" key="1">
    <citation type="journal article" date="2012" name="Environ. Microbiol.">
        <title>Complete genome of Candidatus Chloracidobacterium thermophilum, a chlorophyll-based photoheterotroph belonging to the phylum Acidobacteria.</title>
        <authorList>
            <person name="Garcia Costas A.M."/>
            <person name="Liu Z."/>
            <person name="Tomsho L.P."/>
            <person name="Schuster S.C."/>
            <person name="Ward D.M."/>
            <person name="Bryant D.A."/>
        </authorList>
    </citation>
    <scope>NUCLEOTIDE SEQUENCE [LARGE SCALE GENOMIC DNA]</scope>
    <source>
        <strain evidence="1 2">B</strain>
    </source>
</reference>
<evidence type="ECO:0000313" key="2">
    <source>
        <dbReference type="Proteomes" id="UP000006791"/>
    </source>
</evidence>
<gene>
    <name evidence="1" type="ordered locus">Cabther_A1234</name>
</gene>
<evidence type="ECO:0000313" key="1">
    <source>
        <dbReference type="EMBL" id="AEP11988.1"/>
    </source>
</evidence>